<dbReference type="Proteomes" id="UP001430356">
    <property type="component" value="Unassembled WGS sequence"/>
</dbReference>
<sequence>MDLRLCTTCHAPACVCVSIAAAGGLPVALPPAQVRFCVLCGAALPDGADRATTGTTAAAVVSLETVAAAVRVFNRPCADSAGAPSRGPRVAESVVAVRSPSPNPPPPVPHHASRGSVGDQRHRSHHLRGHADDSCPSPVDDVAPAAAPAQWAVSTAPPQRSSTLPRHSGSCDSETDGARHATASAVVPARLRSTRPPTRGVRGSEDDDDAAQPPPSQQHDAYERLREALLQQL</sequence>
<gene>
    <name evidence="2" type="ORF">NESM_000597500</name>
</gene>
<protein>
    <submittedName>
        <fullName evidence="2">Uncharacterized protein</fullName>
    </submittedName>
</protein>
<dbReference type="EMBL" id="JAECZO010000080">
    <property type="protein sequence ID" value="KAK7196592.1"/>
    <property type="molecule type" value="Genomic_DNA"/>
</dbReference>
<reference evidence="2 3" key="1">
    <citation type="journal article" date="2021" name="MBio">
        <title>A New Model Trypanosomatid, Novymonas esmeraldas: Genomic Perception of Its 'Candidatus Pandoraea novymonadis' Endosymbiont.</title>
        <authorList>
            <person name="Zakharova A."/>
            <person name="Saura A."/>
            <person name="Butenko A."/>
            <person name="Podesvova L."/>
            <person name="Warmusova S."/>
            <person name="Kostygov A.Y."/>
            <person name="Nenarokova A."/>
            <person name="Lukes J."/>
            <person name="Opperdoes F.R."/>
            <person name="Yurchenko V."/>
        </authorList>
    </citation>
    <scope>NUCLEOTIDE SEQUENCE [LARGE SCALE GENOMIC DNA]</scope>
    <source>
        <strain evidence="2 3">E262AT.01</strain>
    </source>
</reference>
<feature type="compositionally biased region" description="Low complexity" evidence="1">
    <location>
        <begin position="136"/>
        <end position="157"/>
    </location>
</feature>
<comment type="caution">
    <text evidence="2">The sequence shown here is derived from an EMBL/GenBank/DDBJ whole genome shotgun (WGS) entry which is preliminary data.</text>
</comment>
<accession>A0AAW0ER23</accession>
<evidence type="ECO:0000313" key="3">
    <source>
        <dbReference type="Proteomes" id="UP001430356"/>
    </source>
</evidence>
<organism evidence="2 3">
    <name type="scientific">Novymonas esmeraldas</name>
    <dbReference type="NCBI Taxonomy" id="1808958"/>
    <lineage>
        <taxon>Eukaryota</taxon>
        <taxon>Discoba</taxon>
        <taxon>Euglenozoa</taxon>
        <taxon>Kinetoplastea</taxon>
        <taxon>Metakinetoplastina</taxon>
        <taxon>Trypanosomatida</taxon>
        <taxon>Trypanosomatidae</taxon>
        <taxon>Novymonas</taxon>
    </lineage>
</organism>
<dbReference type="AlphaFoldDB" id="A0AAW0ER23"/>
<proteinExistence type="predicted"/>
<feature type="region of interest" description="Disordered" evidence="1">
    <location>
        <begin position="78"/>
        <end position="221"/>
    </location>
</feature>
<keyword evidence="3" id="KW-1185">Reference proteome</keyword>
<evidence type="ECO:0000313" key="2">
    <source>
        <dbReference type="EMBL" id="KAK7196592.1"/>
    </source>
</evidence>
<evidence type="ECO:0000256" key="1">
    <source>
        <dbReference type="SAM" id="MobiDB-lite"/>
    </source>
</evidence>
<name>A0AAW0ER23_9TRYP</name>